<evidence type="ECO:0000313" key="5">
    <source>
        <dbReference type="Proteomes" id="UP000037178"/>
    </source>
</evidence>
<protein>
    <submittedName>
        <fullName evidence="4">Capsule polysaccharide export inner-membrane protein</fullName>
    </submittedName>
</protein>
<dbReference type="AlphaFoldDB" id="A0A0J9GVK5"/>
<feature type="coiled-coil region" evidence="1">
    <location>
        <begin position="394"/>
        <end position="479"/>
    </location>
</feature>
<dbReference type="GO" id="GO:0004713">
    <property type="term" value="F:protein tyrosine kinase activity"/>
    <property type="evidence" value="ECO:0007669"/>
    <property type="project" value="TreeGrafter"/>
</dbReference>
<feature type="compositionally biased region" description="Basic residues" evidence="2">
    <location>
        <begin position="1"/>
        <end position="14"/>
    </location>
</feature>
<keyword evidence="3" id="KW-0812">Transmembrane</keyword>
<keyword evidence="5" id="KW-1185">Reference proteome</keyword>
<gene>
    <name evidence="4" type="ORF">AIOL_002558</name>
</gene>
<keyword evidence="3" id="KW-0472">Membrane</keyword>
<dbReference type="PANTHER" id="PTHR32309:SF13">
    <property type="entry name" value="FERRIC ENTEROBACTIN TRANSPORT PROTEIN FEPE"/>
    <property type="match status" value="1"/>
</dbReference>
<proteinExistence type="predicted"/>
<feature type="region of interest" description="Disordered" evidence="2">
    <location>
        <begin position="1"/>
        <end position="73"/>
    </location>
</feature>
<evidence type="ECO:0000256" key="1">
    <source>
        <dbReference type="SAM" id="Coils"/>
    </source>
</evidence>
<dbReference type="EMBL" id="LFTY01000002">
    <property type="protein sequence ID" value="KMW57593.1"/>
    <property type="molecule type" value="Genomic_DNA"/>
</dbReference>
<evidence type="ECO:0000313" key="4">
    <source>
        <dbReference type="EMBL" id="KMW57593.1"/>
    </source>
</evidence>
<evidence type="ECO:0000256" key="3">
    <source>
        <dbReference type="SAM" id="Phobius"/>
    </source>
</evidence>
<reference evidence="4 5" key="1">
    <citation type="submission" date="2015-06" db="EMBL/GenBank/DDBJ databases">
        <title>Draft genome sequence of an Alphaproteobacteria species associated to the Mediterranean sponge Oscarella lobularis.</title>
        <authorList>
            <person name="Jourda C."/>
            <person name="Santini S."/>
            <person name="Claverie J.-M."/>
        </authorList>
    </citation>
    <scope>NUCLEOTIDE SEQUENCE [LARGE SCALE GENOMIC DNA]</scope>
    <source>
        <strain evidence="4">IGS</strain>
    </source>
</reference>
<dbReference type="STRING" id="1675527.AIOL_002558"/>
<feature type="transmembrane region" description="Helical" evidence="3">
    <location>
        <begin position="554"/>
        <end position="574"/>
    </location>
</feature>
<evidence type="ECO:0000256" key="2">
    <source>
        <dbReference type="SAM" id="MobiDB-lite"/>
    </source>
</evidence>
<organism evidence="4 5">
    <name type="scientific">Candidatus Rhodobacter oscarellae</name>
    <dbReference type="NCBI Taxonomy" id="1675527"/>
    <lineage>
        <taxon>Bacteria</taxon>
        <taxon>Pseudomonadati</taxon>
        <taxon>Pseudomonadota</taxon>
        <taxon>Alphaproteobacteria</taxon>
        <taxon>Rhodobacterales</taxon>
        <taxon>Rhodobacter group</taxon>
        <taxon>Rhodobacter</taxon>
    </lineage>
</organism>
<dbReference type="InterPro" id="IPR050445">
    <property type="entry name" value="Bact_polysacc_biosynth/exp"/>
</dbReference>
<dbReference type="Proteomes" id="UP000037178">
    <property type="component" value="Unassembled WGS sequence"/>
</dbReference>
<dbReference type="PANTHER" id="PTHR32309">
    <property type="entry name" value="TYROSINE-PROTEIN KINASE"/>
    <property type="match status" value="1"/>
</dbReference>
<dbReference type="PATRIC" id="fig|1675527.3.peg.2682"/>
<dbReference type="SUPFAM" id="SSF57997">
    <property type="entry name" value="Tropomyosin"/>
    <property type="match status" value="1"/>
</dbReference>
<comment type="caution">
    <text evidence="4">The sequence shown here is derived from an EMBL/GenBank/DDBJ whole genome shotgun (WGS) entry which is preliminary data.</text>
</comment>
<name>A0A0J9GVK5_9RHOB</name>
<accession>A0A0J9GVK5</accession>
<dbReference type="GO" id="GO:0005886">
    <property type="term" value="C:plasma membrane"/>
    <property type="evidence" value="ECO:0007669"/>
    <property type="project" value="TreeGrafter"/>
</dbReference>
<keyword evidence="1" id="KW-0175">Coiled coil</keyword>
<keyword evidence="3" id="KW-1133">Transmembrane helix</keyword>
<dbReference type="OrthoDB" id="7810642at2"/>
<sequence>MSTKPRAKKFRIRRSGPAPLDPARRAGVAGEAPAPQGGPTAAGAQPVDDQMFAPSDADDGFGDAPFPTAAAAGAGTGAGTGAGAGAAKPALVEEAPEETLAEIRKEGLTGRQLRMARRVAQKHGLAPTSDFDAVRLLRAKGIDPFQRTGALELVVSPQGDGATMSTADARAMPAGAGVPQTVPKPKLPATEVLTEDTRAKEIIRMQRDIVRRRRRKLIQLVTRLGFFVLLPTFLAGHYFYVTATPMFSTKSEFVIQQAQPANGAAGGLGGLFTGTSFATSQDSIAVQGYLGSLDAMLRLEQDLGFISHFSDERIDPLQRLEIDATKEQAYKVFKKKVLISYDPTEGLIKMEVIAADPQVAQSFAERLISYAEEQVDNLTQRLREDQMSGALKSLSEAEKKLLSAQAKVLEIQQKLGVLDPVTESQALMTQITSFETQLQEKKLQLAQLQSNARPNSARVEGTEGDIARLSSLIEELRSQLTQNSSSSESLAFITGQLRLAEADLQTRQALVTQAVQQLETARIEANRQTRYLENSVKPIVPDTASYPRAFENTILAFLIFGGIYMMFSLTASILREQVSA</sequence>
<feature type="transmembrane region" description="Helical" evidence="3">
    <location>
        <begin position="220"/>
        <end position="240"/>
    </location>
</feature>
<dbReference type="RefSeq" id="WP_049643303.1">
    <property type="nucleotide sequence ID" value="NZ_LFTY01000002.1"/>
</dbReference>
<feature type="compositionally biased region" description="Low complexity" evidence="2">
    <location>
        <begin position="26"/>
        <end position="47"/>
    </location>
</feature>